<feature type="region of interest" description="Disordered" evidence="5">
    <location>
        <begin position="927"/>
        <end position="960"/>
    </location>
</feature>
<evidence type="ECO:0000313" key="8">
    <source>
        <dbReference type="EMBL" id="KAJ0207592.1"/>
    </source>
</evidence>
<dbReference type="InterPro" id="IPR038528">
    <property type="entry name" value="TEL2_C_sf"/>
</dbReference>
<dbReference type="Pfam" id="PF00657">
    <property type="entry name" value="Lipase_GDSL"/>
    <property type="match status" value="1"/>
</dbReference>
<evidence type="ECO:0008006" key="10">
    <source>
        <dbReference type="Google" id="ProtNLM"/>
    </source>
</evidence>
<dbReference type="GO" id="GO:0051083">
    <property type="term" value="P:'de novo' cotranslational protein folding"/>
    <property type="evidence" value="ECO:0000318"/>
    <property type="project" value="GO_Central"/>
</dbReference>
<keyword evidence="4" id="KW-0963">Cytoplasm</keyword>
<comment type="caution">
    <text evidence="8">The sequence shown here is derived from an EMBL/GenBank/DDBJ whole genome shotgun (WGS) entry which is preliminary data.</text>
</comment>
<organism evidence="8 9">
    <name type="scientific">Lactuca sativa</name>
    <name type="common">Garden lettuce</name>
    <dbReference type="NCBI Taxonomy" id="4236"/>
    <lineage>
        <taxon>Eukaryota</taxon>
        <taxon>Viridiplantae</taxon>
        <taxon>Streptophyta</taxon>
        <taxon>Embryophyta</taxon>
        <taxon>Tracheophyta</taxon>
        <taxon>Spermatophyta</taxon>
        <taxon>Magnoliopsida</taxon>
        <taxon>eudicotyledons</taxon>
        <taxon>Gunneridae</taxon>
        <taxon>Pentapetalae</taxon>
        <taxon>asterids</taxon>
        <taxon>campanulids</taxon>
        <taxon>Asterales</taxon>
        <taxon>Asteraceae</taxon>
        <taxon>Cichorioideae</taxon>
        <taxon>Cichorieae</taxon>
        <taxon>Lactucinae</taxon>
        <taxon>Lactuca</taxon>
    </lineage>
</organism>
<dbReference type="InterPro" id="IPR051970">
    <property type="entry name" value="TEL2_Regulation"/>
</dbReference>
<evidence type="ECO:0000256" key="3">
    <source>
        <dbReference type="ARBA" id="ARBA00008668"/>
    </source>
</evidence>
<feature type="region of interest" description="Disordered" evidence="5">
    <location>
        <begin position="350"/>
        <end position="385"/>
    </location>
</feature>
<accession>A0A9R1VHX9</accession>
<name>A0A9R1VHX9_LACSA</name>
<evidence type="ECO:0000256" key="1">
    <source>
        <dbReference type="ARBA" id="ARBA00004496"/>
    </source>
</evidence>
<dbReference type="PANTHER" id="PTHR15830:SF10">
    <property type="entry name" value="TELOMERE LENGTH REGULATION PROTEIN TEL2 HOMOLOG"/>
    <property type="match status" value="1"/>
</dbReference>
<dbReference type="PANTHER" id="PTHR15830">
    <property type="entry name" value="TELOMERE LENGTH REGULATION PROTEIN TEL2 FAMILY MEMBER"/>
    <property type="match status" value="1"/>
</dbReference>
<evidence type="ECO:0000259" key="7">
    <source>
        <dbReference type="Pfam" id="PF25320"/>
    </source>
</evidence>
<feature type="compositionally biased region" description="Acidic residues" evidence="5">
    <location>
        <begin position="934"/>
        <end position="944"/>
    </location>
</feature>
<comment type="similarity">
    <text evidence="3">Belongs to the 'GDSL' lipolytic enzyme family.</text>
</comment>
<dbReference type="GO" id="GO:0016788">
    <property type="term" value="F:hydrolase activity, acting on ester bonds"/>
    <property type="evidence" value="ECO:0007669"/>
    <property type="project" value="InterPro"/>
</dbReference>
<keyword evidence="9" id="KW-1185">Reference proteome</keyword>
<evidence type="ECO:0000256" key="2">
    <source>
        <dbReference type="ARBA" id="ARBA00006133"/>
    </source>
</evidence>
<feature type="domain" description="TELO2 ARM repeat" evidence="7">
    <location>
        <begin position="642"/>
        <end position="869"/>
    </location>
</feature>
<dbReference type="GO" id="GO:0051879">
    <property type="term" value="F:Hsp90 protein binding"/>
    <property type="evidence" value="ECO:0000318"/>
    <property type="project" value="GO_Central"/>
</dbReference>
<protein>
    <recommendedName>
        <fullName evidence="10">Telomere length regulation protein conserved domain-containing protein</fullName>
    </recommendedName>
</protein>
<dbReference type="Pfam" id="PF25320">
    <property type="entry name" value="TELO2_ARM"/>
    <property type="match status" value="1"/>
</dbReference>
<dbReference type="Proteomes" id="UP000235145">
    <property type="component" value="Unassembled WGS sequence"/>
</dbReference>
<dbReference type="GO" id="GO:0042162">
    <property type="term" value="F:telomeric DNA binding"/>
    <property type="evidence" value="ECO:0000318"/>
    <property type="project" value="GO_Central"/>
</dbReference>
<comment type="similarity">
    <text evidence="2">Belongs to the TEL2 family.</text>
</comment>
<dbReference type="GO" id="GO:0005829">
    <property type="term" value="C:cytosol"/>
    <property type="evidence" value="ECO:0000318"/>
    <property type="project" value="GO_Central"/>
</dbReference>
<proteinExistence type="inferred from homology"/>
<dbReference type="Gene3D" id="1.25.40.720">
    <property type="entry name" value="Telomere length regulation protein 2, C-terminal domain"/>
    <property type="match status" value="1"/>
</dbReference>
<dbReference type="Gene3D" id="3.40.50.1110">
    <property type="entry name" value="SGNH hydrolase"/>
    <property type="match status" value="1"/>
</dbReference>
<dbReference type="CDD" id="cd01837">
    <property type="entry name" value="SGNH_plant_lipase_like"/>
    <property type="match status" value="1"/>
</dbReference>
<evidence type="ECO:0000313" key="9">
    <source>
        <dbReference type="Proteomes" id="UP000235145"/>
    </source>
</evidence>
<gene>
    <name evidence="8" type="ORF">LSAT_V11C500233780</name>
</gene>
<reference evidence="8 9" key="1">
    <citation type="journal article" date="2017" name="Nat. Commun.">
        <title>Genome assembly with in vitro proximity ligation data and whole-genome triplication in lettuce.</title>
        <authorList>
            <person name="Reyes-Chin-Wo S."/>
            <person name="Wang Z."/>
            <person name="Yang X."/>
            <person name="Kozik A."/>
            <person name="Arikit S."/>
            <person name="Song C."/>
            <person name="Xia L."/>
            <person name="Froenicke L."/>
            <person name="Lavelle D.O."/>
            <person name="Truco M.J."/>
            <person name="Xia R."/>
            <person name="Zhu S."/>
            <person name="Xu C."/>
            <person name="Xu H."/>
            <person name="Xu X."/>
            <person name="Cox K."/>
            <person name="Korf I."/>
            <person name="Meyers B.C."/>
            <person name="Michelmore R.W."/>
        </authorList>
    </citation>
    <scope>NUCLEOTIDE SEQUENCE [LARGE SCALE GENOMIC DNA]</scope>
    <source>
        <strain evidence="9">cv. Salinas</strain>
        <tissue evidence="8">Seedlings</tissue>
    </source>
</reference>
<comment type="subcellular location">
    <subcellularLocation>
        <location evidence="1">Cytoplasm</location>
    </subcellularLocation>
</comment>
<evidence type="ECO:0000259" key="6">
    <source>
        <dbReference type="Pfam" id="PF10193"/>
    </source>
</evidence>
<dbReference type="Pfam" id="PF10193">
    <property type="entry name" value="Telomere_reg-2"/>
    <property type="match status" value="1"/>
</dbReference>
<dbReference type="EMBL" id="NBSK02000005">
    <property type="protein sequence ID" value="KAJ0207592.1"/>
    <property type="molecule type" value="Genomic_DNA"/>
</dbReference>
<dbReference type="InterPro" id="IPR001087">
    <property type="entry name" value="GDSL"/>
</dbReference>
<evidence type="ECO:0000256" key="5">
    <source>
        <dbReference type="SAM" id="MobiDB-lite"/>
    </source>
</evidence>
<sequence length="1356" mass="150750">MMLYKQGVPYQNLKTPFHVDMWTLVTMSASPIAIFLLLLLLSLSSATPPPPFKKIYAFGDSYTDTGNTASPTGPSAFTYVSNLPYGRTFFHHPTNRYSDGRLVIDFVAESLSLPYLPPYLNRKANTTAGINYAVAGSTAIRHAFFVKNNLTFDVTPQSLQTQLSWFNKTLQGQKCKSAMSTPAECAAVFRDALVWVGEIGANDYAYTVGSTVSGETIQRRAIRSVTGFIEALLKKGAKYMVVQGLPTTGCLTLAMYLSPESDRDDIGCVATVNNQSYIHNTILQANIQNLRNKYPKTVIVYADYWKAYRSIVKNAPKLGFHDVYKACCGSSGGPYNFDFSGARMTMTKSKGIGHKHRKQKSCENGAAMNGGEETEKKNGSEQNTNNKVLEKVGEVIATINEAKNVDQVICALHSLAVRLFSLESRSFAGSIDKEYRDEIIGAELPSVHERDNWWQVFYQSTAFPTMARVLLLDVALNWLTCFPISAKKHLYDVFFLSGCVSEVVQTLVPYLQHPSNGLLEATVCSNTERLLALCLLENDGVLQLARDFSHQSKDINLEQHKAAISRVAQLVTSVPDKARLGASTLLSSHLYVKRITIQLIQGAEEWNNKYSDELVNYNGSDFNGSMLFIGDAFARICRRGSADVLISEVIPRIVTQVQSLLQQKTDLSIVEVFKSKPGLQFWSKIMEAIKDSYAVERISEQLLQKLATQDINDVEGYWILWLLFHQIFELQTSIRSMFTERFILWKVFPVCCLRWILQFSVLQSPPDTTLKGKTGNHRNLLDATQRVLAVWSKREFVQSAPVEQQAYLTAAVGLSLEKLTKEDLDGRLESPSHFVRKMASSVALVFSKVIDPSNPLYLDDTCKEETIDWEFTSTNADVATSNDKETDKDQDKVHGCITSVSEKTYKDTKNNKLMGLELIDPDEVIDPATLNNEDASDDDNDSEISETSSESSLQPYDLSDDDSDLKKNFSQLIDVVGALRKSDDADGVERALDVAESLIRAAPDELSFIASDLVRALVQVRCSDSTLEGEEESAEEKRQKALVALIVNCPLGSLDPIHKLLYSPNVDTSQRIMILDVMTDAALELSQAKTSRQKHRSTPQILTTSESQPWFLPSSIGSQGASPWREISASQSPLSLTYSYERDLPVKPGQHRRGKSRRWAHKNVVQDDDVEWSQNKFPPFAAAFMLPAMQGFDKKSHGVDFLGRDFIVLGKLIHMLGTCMKCSAMHPEASALALPLLDMLSTRDISRHVEAYVRKSVLFAASCILVAVNPAYVASALVEGSSEMSRGLEWVRTWAISVAESDTDKECYMMAMACLQLHSEMALQTSRALESSDTNTMLHARGISLPSSKGTIKISF</sequence>
<dbReference type="InterPro" id="IPR019337">
    <property type="entry name" value="Telomere_length_regulation_dom"/>
</dbReference>
<feature type="domain" description="Telomere length regulation protein conserved" evidence="6">
    <location>
        <begin position="971"/>
        <end position="1082"/>
    </location>
</feature>
<dbReference type="InterPro" id="IPR057348">
    <property type="entry name" value="TELO2_ARM"/>
</dbReference>
<dbReference type="InterPro" id="IPR035669">
    <property type="entry name" value="SGNH_plant_lipase-like"/>
</dbReference>
<evidence type="ECO:0000256" key="4">
    <source>
        <dbReference type="ARBA" id="ARBA00022490"/>
    </source>
</evidence>
<dbReference type="InterPro" id="IPR036514">
    <property type="entry name" value="SGNH_hydro_sf"/>
</dbReference>